<feature type="non-terminal residue" evidence="1">
    <location>
        <position position="1"/>
    </location>
</feature>
<accession>A0A2T7U930</accession>
<comment type="caution">
    <text evidence="1">The sequence shown here is derived from an EMBL/GenBank/DDBJ whole genome shotgun (WGS) entry which is preliminary data.</text>
</comment>
<gene>
    <name evidence="1" type="ORF">H663_018635</name>
</gene>
<name>A0A2T7U930_9BURK</name>
<evidence type="ECO:0000313" key="1">
    <source>
        <dbReference type="EMBL" id="PVE41195.1"/>
    </source>
</evidence>
<keyword evidence="2" id="KW-1185">Reference proteome</keyword>
<dbReference type="AlphaFoldDB" id="A0A2T7U930"/>
<sequence length="67" mass="7206">EAGAQIALNTWHTLRLDISGKKLRALVDGIEILTVDDLRLGGKSGGIGLWVDDGTTGYFSNLRIRPA</sequence>
<organism evidence="1 2">
    <name type="scientific">Limnohabitans planktonicus II-D5</name>
    <dbReference type="NCBI Taxonomy" id="1293045"/>
    <lineage>
        <taxon>Bacteria</taxon>
        <taxon>Pseudomonadati</taxon>
        <taxon>Pseudomonadota</taxon>
        <taxon>Betaproteobacteria</taxon>
        <taxon>Burkholderiales</taxon>
        <taxon>Comamonadaceae</taxon>
        <taxon>Limnohabitans</taxon>
    </lineage>
</organism>
<reference evidence="1" key="1">
    <citation type="submission" date="2017-04" db="EMBL/GenBank/DDBJ databases">
        <title>Unexpected and diverse lifestyles within the genus Limnohabitans.</title>
        <authorList>
            <person name="Kasalicky V."/>
            <person name="Mehrshad M."/>
            <person name="Andrei S.-A."/>
            <person name="Salcher M."/>
            <person name="Kratochvilova H."/>
            <person name="Simek K."/>
            <person name="Ghai R."/>
        </authorList>
    </citation>
    <scope>NUCLEOTIDE SEQUENCE [LARGE SCALE GENOMIC DNA]</scope>
    <source>
        <strain evidence="1">II-D5</strain>
    </source>
</reference>
<dbReference type="EMBL" id="LFYT02000037">
    <property type="protein sequence ID" value="PVE41195.1"/>
    <property type="molecule type" value="Genomic_DNA"/>
</dbReference>
<proteinExistence type="predicted"/>
<dbReference type="Gene3D" id="2.60.120.560">
    <property type="entry name" value="Exo-inulinase, domain 1"/>
    <property type="match status" value="1"/>
</dbReference>
<dbReference type="Proteomes" id="UP000037507">
    <property type="component" value="Unassembled WGS sequence"/>
</dbReference>
<protein>
    <recommendedName>
        <fullName evidence="3">3-keto-disaccharide hydrolase domain-containing protein</fullName>
    </recommendedName>
</protein>
<evidence type="ECO:0008006" key="3">
    <source>
        <dbReference type="Google" id="ProtNLM"/>
    </source>
</evidence>
<evidence type="ECO:0000313" key="2">
    <source>
        <dbReference type="Proteomes" id="UP000037507"/>
    </source>
</evidence>